<dbReference type="SUPFAM" id="SSF57667">
    <property type="entry name" value="beta-beta-alpha zinc fingers"/>
    <property type="match status" value="1"/>
</dbReference>
<dbReference type="SMART" id="SM00355">
    <property type="entry name" value="ZnF_C2H2"/>
    <property type="match status" value="4"/>
</dbReference>
<keyword evidence="2" id="KW-0058">Aromatic hydrocarbons catabolism</keyword>
<dbReference type="InterPro" id="IPR010497">
    <property type="entry name" value="Epoxide_hydro_N"/>
</dbReference>
<dbReference type="Gene3D" id="3.40.50.1820">
    <property type="entry name" value="alpha/beta hydrolase"/>
    <property type="match status" value="1"/>
</dbReference>
<dbReference type="InterPro" id="IPR013087">
    <property type="entry name" value="Znf_C2H2_type"/>
</dbReference>
<comment type="similarity">
    <text evidence="1">Belongs to the peptidase S33 family.</text>
</comment>
<dbReference type="InterPro" id="IPR000639">
    <property type="entry name" value="Epox_hydrolase-like"/>
</dbReference>
<keyword evidence="4" id="KW-0479">Metal-binding</keyword>
<feature type="region of interest" description="Disordered" evidence="5">
    <location>
        <begin position="1"/>
        <end position="22"/>
    </location>
</feature>
<dbReference type="InterPro" id="IPR029058">
    <property type="entry name" value="AB_hydrolase_fold"/>
</dbReference>
<reference evidence="7" key="1">
    <citation type="submission" date="2025-05" db="UniProtKB">
        <authorList>
            <consortium name="EnsemblMetazoa"/>
        </authorList>
    </citation>
    <scope>IDENTIFICATION</scope>
</reference>
<dbReference type="InterPro" id="IPR036236">
    <property type="entry name" value="Znf_C2H2_sf"/>
</dbReference>
<evidence type="ECO:0000256" key="3">
    <source>
        <dbReference type="ARBA" id="ARBA00022801"/>
    </source>
</evidence>
<evidence type="ECO:0000259" key="6">
    <source>
        <dbReference type="PROSITE" id="PS50157"/>
    </source>
</evidence>
<evidence type="ECO:0000313" key="7">
    <source>
        <dbReference type="EnsemblMetazoa" id="XP_050506573.1"/>
    </source>
</evidence>
<dbReference type="RefSeq" id="XP_050506573.1">
    <property type="nucleotide sequence ID" value="XM_050650616.1"/>
</dbReference>
<dbReference type="PANTHER" id="PTHR21661">
    <property type="entry name" value="EPOXIDE HYDROLASE 1-RELATED"/>
    <property type="match status" value="1"/>
</dbReference>
<dbReference type="SUPFAM" id="SSF53474">
    <property type="entry name" value="alpha/beta-Hydrolases"/>
    <property type="match status" value="1"/>
</dbReference>
<dbReference type="EnsemblMetazoa" id="XM_050650616.1">
    <property type="protein sequence ID" value="XP_050506573.1"/>
    <property type="gene ID" value="LOC114334984"/>
</dbReference>
<dbReference type="Pfam" id="PF06441">
    <property type="entry name" value="EHN"/>
    <property type="match status" value="1"/>
</dbReference>
<accession>A0ABM5K8Q6</accession>
<feature type="domain" description="C2H2-type" evidence="6">
    <location>
        <begin position="235"/>
        <end position="258"/>
    </location>
</feature>
<sequence>MAEQTEDFNDGEESRDHEEIDYVSPEIIYLEDNGDNTELKGFTHLGPLVEYIYDETAIVEYNDHQYTELDYATQDNSEHIIQDVCSTEINDDSSDLIQPMMPFFLSSQVFATGEEQDPNDGETIILQVENEEEEVVEQRKPIPDEVKSSTLQLLLCSSKTNSVLDTYICEVCSICYGCLNCLKSHYETMHLGNTFIAHYKCKYSTHISKGLCCPVCELTFNTKSETMDHYITHAVACDICGSGFDRQQYLSEHRRKVHNKGDFDVIYDCEICRGNFQYPSGLSKHYQEVNDLLLRLNNTREFTPPLENTQTQYGMNGKVIHSLLNFIKNEYNFTERQNYLNSVPQFITNIQGINVHFIHVKSKRPANVPVVPILMLHGWPSSVNEFYKSIPKLTSKEYQDKFAIELVIPSLIGFGYSDGASKPGFSFVHSANIMRLLMNRLGYKKFLVHGSDWGAFTVTALATLYPDSVIALHSNFCSSLRTVTLFKTLLGSIWPRGFVDDKYEENIYPFLNQLRFIFYESAYFHLFGTKPDTIGHILDSSPLALITYSFEKLSVGTNRTNVFSSTAGLEQLDLTTFIDSILFYYWFPQKSTTAARYYCENITLKGFKFGLHNIPIDKKIPCACAYFENEFIYQPEGFLRDKYPNIIQYNTYPSIGHFAAIQNNKILTEDIMSFVIKLYDSKLF</sequence>
<keyword evidence="8" id="KW-1185">Reference proteome</keyword>
<proteinExistence type="inferred from homology"/>
<dbReference type="GeneID" id="114334984"/>
<dbReference type="Gene3D" id="3.30.160.60">
    <property type="entry name" value="Classic Zinc Finger"/>
    <property type="match status" value="1"/>
</dbReference>
<dbReference type="PROSITE" id="PS00028">
    <property type="entry name" value="ZINC_FINGER_C2H2_1"/>
    <property type="match status" value="2"/>
</dbReference>
<evidence type="ECO:0000256" key="2">
    <source>
        <dbReference type="ARBA" id="ARBA00022797"/>
    </source>
</evidence>
<dbReference type="Proteomes" id="UP001652700">
    <property type="component" value="Unplaced"/>
</dbReference>
<organism evidence="7 8">
    <name type="scientific">Diabrotica virgifera virgifera</name>
    <name type="common">western corn rootworm</name>
    <dbReference type="NCBI Taxonomy" id="50390"/>
    <lineage>
        <taxon>Eukaryota</taxon>
        <taxon>Metazoa</taxon>
        <taxon>Ecdysozoa</taxon>
        <taxon>Arthropoda</taxon>
        <taxon>Hexapoda</taxon>
        <taxon>Insecta</taxon>
        <taxon>Pterygota</taxon>
        <taxon>Neoptera</taxon>
        <taxon>Endopterygota</taxon>
        <taxon>Coleoptera</taxon>
        <taxon>Polyphaga</taxon>
        <taxon>Cucujiformia</taxon>
        <taxon>Chrysomeloidea</taxon>
        <taxon>Chrysomelidae</taxon>
        <taxon>Galerucinae</taxon>
        <taxon>Diabroticina</taxon>
        <taxon>Diabroticites</taxon>
        <taxon>Diabrotica</taxon>
    </lineage>
</organism>
<evidence type="ECO:0000256" key="1">
    <source>
        <dbReference type="ARBA" id="ARBA00010088"/>
    </source>
</evidence>
<feature type="compositionally biased region" description="Acidic residues" evidence="5">
    <location>
        <begin position="1"/>
        <end position="11"/>
    </location>
</feature>
<evidence type="ECO:0000313" key="8">
    <source>
        <dbReference type="Proteomes" id="UP001652700"/>
    </source>
</evidence>
<keyword evidence="3" id="KW-0378">Hydrolase</keyword>
<protein>
    <recommendedName>
        <fullName evidence="6">C2H2-type domain-containing protein</fullName>
    </recommendedName>
</protein>
<keyword evidence="4" id="KW-0863">Zinc-finger</keyword>
<dbReference type="PROSITE" id="PS50157">
    <property type="entry name" value="ZINC_FINGER_C2H2_2"/>
    <property type="match status" value="1"/>
</dbReference>
<keyword evidence="4" id="KW-0862">Zinc</keyword>
<evidence type="ECO:0000256" key="4">
    <source>
        <dbReference type="PROSITE-ProRule" id="PRU00042"/>
    </source>
</evidence>
<dbReference type="PRINTS" id="PR00412">
    <property type="entry name" value="EPOXHYDRLASE"/>
</dbReference>
<dbReference type="PANTHER" id="PTHR21661:SF35">
    <property type="entry name" value="EPOXIDE HYDROLASE"/>
    <property type="match status" value="1"/>
</dbReference>
<name>A0ABM5K8Q6_DIAVI</name>
<evidence type="ECO:0000256" key="5">
    <source>
        <dbReference type="SAM" id="MobiDB-lite"/>
    </source>
</evidence>